<dbReference type="eggNOG" id="KOG0538">
    <property type="taxonomic scope" value="Eukaryota"/>
</dbReference>
<dbReference type="InterPro" id="IPR037396">
    <property type="entry name" value="FMN_HAD"/>
</dbReference>
<keyword evidence="6" id="KW-0560">Oxidoreductase</keyword>
<dbReference type="GO" id="GO:0006952">
    <property type="term" value="P:defense response"/>
    <property type="evidence" value="ECO:0007669"/>
    <property type="project" value="UniProtKB-ARBA"/>
</dbReference>
<evidence type="ECO:0000259" key="11">
    <source>
        <dbReference type="PROSITE" id="PS51349"/>
    </source>
</evidence>
<name>D8QQ12_SELML</name>
<dbReference type="PROSITE" id="PS51349">
    <property type="entry name" value="FMN_HYDROXY_ACID_DH_2"/>
    <property type="match status" value="1"/>
</dbReference>
<dbReference type="EC" id="1.1.3.15" evidence="3"/>
<dbReference type="CDD" id="cd02809">
    <property type="entry name" value="alpha_hydroxyacid_oxid_FMN"/>
    <property type="match status" value="1"/>
</dbReference>
<dbReference type="HOGENOM" id="CLU_020639_0_0_1"/>
<keyword evidence="7" id="KW-0576">Peroxisome</keyword>
<dbReference type="PANTHER" id="PTHR10578:SF126">
    <property type="entry name" value="(S)-2-HYDROXY-ACID OXIDASE"/>
    <property type="match status" value="1"/>
</dbReference>
<evidence type="ECO:0000313" key="12">
    <source>
        <dbReference type="EMBL" id="EFJ37710.1"/>
    </source>
</evidence>
<dbReference type="EMBL" id="GL377565">
    <property type="protein sequence ID" value="EFJ37710.1"/>
    <property type="molecule type" value="Genomic_DNA"/>
</dbReference>
<comment type="subcellular location">
    <subcellularLocation>
        <location evidence="2">Peroxisome</location>
    </subcellularLocation>
</comment>
<comment type="similarity">
    <text evidence="8">Belongs to the FMN-dependent alpha-hydroxy acid dehydrogenase family.</text>
</comment>
<comment type="cofactor">
    <cofactor evidence="1">
        <name>FMN</name>
        <dbReference type="ChEBI" id="CHEBI:58210"/>
    </cofactor>
</comment>
<feature type="active site" description="Proton acceptor" evidence="9">
    <location>
        <position position="255"/>
    </location>
</feature>
<proteinExistence type="inferred from homology"/>
<dbReference type="OMA" id="IEMNMVF"/>
<feature type="binding site" evidence="10">
    <location>
        <position position="107"/>
    </location>
    <ligand>
        <name>FMN</name>
        <dbReference type="ChEBI" id="CHEBI:58210"/>
    </ligand>
</feature>
<dbReference type="InterPro" id="IPR000262">
    <property type="entry name" value="FMN-dep_DH"/>
</dbReference>
<protein>
    <recommendedName>
        <fullName evidence="3">(S)-2-hydroxy-acid oxidase</fullName>
        <ecNumber evidence="3">1.1.3.15</ecNumber>
    </recommendedName>
</protein>
<dbReference type="InParanoid" id="D8QQ12"/>
<keyword evidence="4 10" id="KW-0285">Flavoprotein</keyword>
<dbReference type="Proteomes" id="UP000001514">
    <property type="component" value="Unassembled WGS sequence"/>
</dbReference>
<feature type="binding site" evidence="10">
    <location>
        <position position="253"/>
    </location>
    <ligand>
        <name>FMN</name>
        <dbReference type="ChEBI" id="CHEBI:58210"/>
    </ligand>
</feature>
<evidence type="ECO:0000256" key="1">
    <source>
        <dbReference type="ARBA" id="ARBA00001917"/>
    </source>
</evidence>
<dbReference type="SUPFAM" id="SSF51395">
    <property type="entry name" value="FMN-linked oxidoreductases"/>
    <property type="match status" value="1"/>
</dbReference>
<dbReference type="PANTHER" id="PTHR10578">
    <property type="entry name" value="S -2-HYDROXY-ACID OXIDASE-RELATED"/>
    <property type="match status" value="1"/>
</dbReference>
<dbReference type="FunFam" id="3.20.20.70:FF:000204">
    <property type="entry name" value="Peroxisomal (S)-2-hydroxy-acid oxidase GLO4"/>
    <property type="match status" value="1"/>
</dbReference>
<dbReference type="Pfam" id="PF01070">
    <property type="entry name" value="FMN_dh"/>
    <property type="match status" value="1"/>
</dbReference>
<evidence type="ECO:0000256" key="10">
    <source>
        <dbReference type="PIRSR" id="PIRSR000138-2"/>
    </source>
</evidence>
<dbReference type="GO" id="GO:0051707">
    <property type="term" value="P:response to other organism"/>
    <property type="evidence" value="ECO:0007669"/>
    <property type="project" value="UniProtKB-ARBA"/>
</dbReference>
<dbReference type="InterPro" id="IPR008259">
    <property type="entry name" value="FMN_hydac_DH_AS"/>
</dbReference>
<dbReference type="KEGG" id="smo:SELMODRAFT_402239"/>
<evidence type="ECO:0000256" key="8">
    <source>
        <dbReference type="ARBA" id="ARBA00024042"/>
    </source>
</evidence>
<feature type="binding site" evidence="10">
    <location>
        <position position="258"/>
    </location>
    <ligand>
        <name>FMN</name>
        <dbReference type="ChEBI" id="CHEBI:58210"/>
    </ligand>
</feature>
<evidence type="ECO:0000256" key="5">
    <source>
        <dbReference type="ARBA" id="ARBA00022643"/>
    </source>
</evidence>
<dbReference type="Gene3D" id="3.20.20.70">
    <property type="entry name" value="Aldolase class I"/>
    <property type="match status" value="1"/>
</dbReference>
<feature type="binding site" evidence="10">
    <location>
        <position position="231"/>
    </location>
    <ligand>
        <name>FMN</name>
        <dbReference type="ChEBI" id="CHEBI:58210"/>
    </ligand>
</feature>
<dbReference type="Gramene" id="EFJ37710">
    <property type="protein sequence ID" value="EFJ37710"/>
    <property type="gene ID" value="SELMODRAFT_402239"/>
</dbReference>
<dbReference type="GO" id="GO:0010181">
    <property type="term" value="F:FMN binding"/>
    <property type="evidence" value="ECO:0007669"/>
    <property type="project" value="InterPro"/>
</dbReference>
<dbReference type="GO" id="GO:0050665">
    <property type="term" value="P:hydrogen peroxide biosynthetic process"/>
    <property type="evidence" value="ECO:0007669"/>
    <property type="project" value="UniProtKB-ARBA"/>
</dbReference>
<organism evidence="13">
    <name type="scientific">Selaginella moellendorffii</name>
    <name type="common">Spikemoss</name>
    <dbReference type="NCBI Taxonomy" id="88036"/>
    <lineage>
        <taxon>Eukaryota</taxon>
        <taxon>Viridiplantae</taxon>
        <taxon>Streptophyta</taxon>
        <taxon>Embryophyta</taxon>
        <taxon>Tracheophyta</taxon>
        <taxon>Lycopodiopsida</taxon>
        <taxon>Selaginellales</taxon>
        <taxon>Selaginellaceae</taxon>
        <taxon>Selaginella</taxon>
    </lineage>
</organism>
<dbReference type="GO" id="GO:0005777">
    <property type="term" value="C:peroxisome"/>
    <property type="evidence" value="ECO:0007669"/>
    <property type="project" value="UniProtKB-SubCell"/>
</dbReference>
<feature type="binding site" evidence="10">
    <location>
        <begin position="295"/>
        <end position="299"/>
    </location>
    <ligand>
        <name>FMN</name>
        <dbReference type="ChEBI" id="CHEBI:58210"/>
    </ligand>
</feature>
<dbReference type="InterPro" id="IPR013785">
    <property type="entry name" value="Aldolase_TIM"/>
</dbReference>
<feature type="binding site" evidence="10">
    <location>
        <position position="130"/>
    </location>
    <ligand>
        <name>FMN</name>
        <dbReference type="ChEBI" id="CHEBI:58210"/>
    </ligand>
</feature>
<dbReference type="GO" id="GO:0003973">
    <property type="term" value="F:(S)-2-hydroxy-acid oxidase activity"/>
    <property type="evidence" value="ECO:0007669"/>
    <property type="project" value="UniProtKB-EC"/>
</dbReference>
<accession>D8QQ12</accession>
<feature type="domain" description="FMN hydroxy acid dehydrogenase" evidence="11">
    <location>
        <begin position="1"/>
        <end position="369"/>
    </location>
</feature>
<dbReference type="AlphaFoldDB" id="D8QQ12"/>
<keyword evidence="5 10" id="KW-0288">FMN</keyword>
<sequence>MARVVNVDEYEDLARVKMPKMYYDFYAGGAEDKWTLRENRSAFSRIRIRPQVLVDVSHTDLTTSVLGLKIACPIMVAPTALHKLAHPEGELATARATAAANTVMVVSTSSSHTIEEIADTGPGIRFFQLYIFNKVRAMELVARAEKAGYKAIVLTVDTPILGRREDDLRNRLVLPPDVSMKLIDGIGEQHSQPTEPGSSLAAVASEYKDKSITWKDVQAFMKLTKLPFLLKGILTKEDALKAIDICVDGIIVSNHGGRQLDHVPATISVLEEVAITRNSCYVVAAAAGRCPVFVDGGIRRGTDVFKALALGASGVFVGRPVLFGLAIDGEQGVKKVLDMLKDELRTTMVIAGCPTLAHINRSSVQTPEEKPSSKL</sequence>
<evidence type="ECO:0000313" key="13">
    <source>
        <dbReference type="Proteomes" id="UP000001514"/>
    </source>
</evidence>
<feature type="binding site" evidence="10">
    <location>
        <position position="255"/>
    </location>
    <ligand>
        <name>glyoxylate</name>
        <dbReference type="ChEBI" id="CHEBI:36655"/>
    </ligand>
</feature>
<evidence type="ECO:0000256" key="3">
    <source>
        <dbReference type="ARBA" id="ARBA00013087"/>
    </source>
</evidence>
<evidence type="ECO:0000256" key="7">
    <source>
        <dbReference type="ARBA" id="ARBA00023140"/>
    </source>
</evidence>
<evidence type="ECO:0000256" key="6">
    <source>
        <dbReference type="ARBA" id="ARBA00023002"/>
    </source>
</evidence>
<dbReference type="PIRSF" id="PIRSF000138">
    <property type="entry name" value="Al-hdrx_acd_dh"/>
    <property type="match status" value="1"/>
</dbReference>
<reference evidence="12 13" key="1">
    <citation type="journal article" date="2011" name="Science">
        <title>The Selaginella genome identifies genetic changes associated with the evolution of vascular plants.</title>
        <authorList>
            <person name="Banks J.A."/>
            <person name="Nishiyama T."/>
            <person name="Hasebe M."/>
            <person name="Bowman J.L."/>
            <person name="Gribskov M."/>
            <person name="dePamphilis C."/>
            <person name="Albert V.A."/>
            <person name="Aono N."/>
            <person name="Aoyama T."/>
            <person name="Ambrose B.A."/>
            <person name="Ashton N.W."/>
            <person name="Axtell M.J."/>
            <person name="Barker E."/>
            <person name="Barker M.S."/>
            <person name="Bennetzen J.L."/>
            <person name="Bonawitz N.D."/>
            <person name="Chapple C."/>
            <person name="Cheng C."/>
            <person name="Correa L.G."/>
            <person name="Dacre M."/>
            <person name="DeBarry J."/>
            <person name="Dreyer I."/>
            <person name="Elias M."/>
            <person name="Engstrom E.M."/>
            <person name="Estelle M."/>
            <person name="Feng L."/>
            <person name="Finet C."/>
            <person name="Floyd S.K."/>
            <person name="Frommer W.B."/>
            <person name="Fujita T."/>
            <person name="Gramzow L."/>
            <person name="Gutensohn M."/>
            <person name="Harholt J."/>
            <person name="Hattori M."/>
            <person name="Heyl A."/>
            <person name="Hirai T."/>
            <person name="Hiwatashi Y."/>
            <person name="Ishikawa M."/>
            <person name="Iwata M."/>
            <person name="Karol K.G."/>
            <person name="Koehler B."/>
            <person name="Kolukisaoglu U."/>
            <person name="Kubo M."/>
            <person name="Kurata T."/>
            <person name="Lalonde S."/>
            <person name="Li K."/>
            <person name="Li Y."/>
            <person name="Litt A."/>
            <person name="Lyons E."/>
            <person name="Manning G."/>
            <person name="Maruyama T."/>
            <person name="Michael T.P."/>
            <person name="Mikami K."/>
            <person name="Miyazaki S."/>
            <person name="Morinaga S."/>
            <person name="Murata T."/>
            <person name="Mueller-Roeber B."/>
            <person name="Nelson D.R."/>
            <person name="Obara M."/>
            <person name="Oguri Y."/>
            <person name="Olmstead R.G."/>
            <person name="Onodera N."/>
            <person name="Petersen B.L."/>
            <person name="Pils B."/>
            <person name="Prigge M."/>
            <person name="Rensing S.A."/>
            <person name="Riano-Pachon D.M."/>
            <person name="Roberts A.W."/>
            <person name="Sato Y."/>
            <person name="Scheller H.V."/>
            <person name="Schulz B."/>
            <person name="Schulz C."/>
            <person name="Shakirov E.V."/>
            <person name="Shibagaki N."/>
            <person name="Shinohara N."/>
            <person name="Shippen D.E."/>
            <person name="Soerensen I."/>
            <person name="Sotooka R."/>
            <person name="Sugimoto N."/>
            <person name="Sugita M."/>
            <person name="Sumikawa N."/>
            <person name="Tanurdzic M."/>
            <person name="Theissen G."/>
            <person name="Ulvskov P."/>
            <person name="Wakazuki S."/>
            <person name="Weng J.K."/>
            <person name="Willats W.W."/>
            <person name="Wipf D."/>
            <person name="Wolf P.G."/>
            <person name="Yang L."/>
            <person name="Zimmer A.D."/>
            <person name="Zhu Q."/>
            <person name="Mitros T."/>
            <person name="Hellsten U."/>
            <person name="Loque D."/>
            <person name="Otillar R."/>
            <person name="Salamov A."/>
            <person name="Schmutz J."/>
            <person name="Shapiro H."/>
            <person name="Lindquist E."/>
            <person name="Lucas S."/>
            <person name="Rokhsar D."/>
            <person name="Grigoriev I.V."/>
        </authorList>
    </citation>
    <scope>NUCLEOTIDE SEQUENCE [LARGE SCALE GENOMIC DNA]</scope>
</reference>
<evidence type="ECO:0000256" key="9">
    <source>
        <dbReference type="PIRSR" id="PIRSR000138-1"/>
    </source>
</evidence>
<feature type="binding site" evidence="10">
    <location>
        <begin position="318"/>
        <end position="319"/>
    </location>
    <ligand>
        <name>FMN</name>
        <dbReference type="ChEBI" id="CHEBI:58210"/>
    </ligand>
</feature>
<feature type="binding site" evidence="10">
    <location>
        <position position="128"/>
    </location>
    <ligand>
        <name>FMN</name>
        <dbReference type="ChEBI" id="CHEBI:58210"/>
    </ligand>
</feature>
<dbReference type="STRING" id="88036.D8QQ12"/>
<evidence type="ECO:0000256" key="4">
    <source>
        <dbReference type="ARBA" id="ARBA00022630"/>
    </source>
</evidence>
<dbReference type="PROSITE" id="PS00557">
    <property type="entry name" value="FMN_HYDROXY_ACID_DH_1"/>
    <property type="match status" value="1"/>
</dbReference>
<feature type="binding site" evidence="10">
    <location>
        <position position="164"/>
    </location>
    <ligand>
        <name>glyoxylate</name>
        <dbReference type="ChEBI" id="CHEBI:36655"/>
    </ligand>
</feature>
<gene>
    <name evidence="12" type="ORF">SELMODRAFT_402239</name>
</gene>
<feature type="binding site" evidence="10">
    <location>
        <begin position="78"/>
        <end position="80"/>
    </location>
    <ligand>
        <name>FMN</name>
        <dbReference type="ChEBI" id="CHEBI:58210"/>
    </ligand>
</feature>
<evidence type="ECO:0000256" key="2">
    <source>
        <dbReference type="ARBA" id="ARBA00004275"/>
    </source>
</evidence>
<feature type="binding site" evidence="10">
    <location>
        <position position="155"/>
    </location>
    <ligand>
        <name>FMN</name>
        <dbReference type="ChEBI" id="CHEBI:58210"/>
    </ligand>
</feature>
<dbReference type="InterPro" id="IPR012133">
    <property type="entry name" value="Alpha-hydoxy_acid_DH_FMN"/>
</dbReference>
<keyword evidence="13" id="KW-1185">Reference proteome</keyword>